<feature type="coiled-coil region" evidence="1">
    <location>
        <begin position="27"/>
        <end position="54"/>
    </location>
</feature>
<dbReference type="EMBL" id="JACBNQ010000005">
    <property type="protein sequence ID" value="NYB73890.1"/>
    <property type="molecule type" value="Genomic_DNA"/>
</dbReference>
<proteinExistence type="predicted"/>
<dbReference type="RefSeq" id="WP_179237583.1">
    <property type="nucleotide sequence ID" value="NZ_JACBNQ010000005.1"/>
</dbReference>
<protein>
    <submittedName>
        <fullName evidence="2">Uncharacterized protein</fullName>
    </submittedName>
</protein>
<reference evidence="2" key="1">
    <citation type="submission" date="2020-07" db="EMBL/GenBank/DDBJ databases">
        <title>Genomic analysis of a strain of Sedimentibacter Hydroxybenzoicus DSM7310.</title>
        <authorList>
            <person name="Ma S."/>
        </authorList>
    </citation>
    <scope>NUCLEOTIDE SEQUENCE</scope>
    <source>
        <strain evidence="2">DSM 7310</strain>
    </source>
</reference>
<keyword evidence="3" id="KW-1185">Reference proteome</keyword>
<dbReference type="AlphaFoldDB" id="A0A974BIK6"/>
<name>A0A974BIK6_SEDHY</name>
<comment type="caution">
    <text evidence="2">The sequence shown here is derived from an EMBL/GenBank/DDBJ whole genome shotgun (WGS) entry which is preliminary data.</text>
</comment>
<sequence>MGLFAGEPKKRTVNEIKMEIGAVEIAEWRAIQKAKQYKEKLKELEKELEATNGTDI</sequence>
<organism evidence="2 3">
    <name type="scientific">Sedimentibacter hydroxybenzoicus DSM 7310</name>
    <dbReference type="NCBI Taxonomy" id="1123245"/>
    <lineage>
        <taxon>Bacteria</taxon>
        <taxon>Bacillati</taxon>
        <taxon>Bacillota</taxon>
        <taxon>Tissierellia</taxon>
        <taxon>Sedimentibacter</taxon>
    </lineage>
</organism>
<accession>A0A974BIK6</accession>
<keyword evidence="1" id="KW-0175">Coiled coil</keyword>
<evidence type="ECO:0000313" key="3">
    <source>
        <dbReference type="Proteomes" id="UP000611629"/>
    </source>
</evidence>
<dbReference type="Proteomes" id="UP000611629">
    <property type="component" value="Unassembled WGS sequence"/>
</dbReference>
<evidence type="ECO:0000256" key="1">
    <source>
        <dbReference type="SAM" id="Coils"/>
    </source>
</evidence>
<gene>
    <name evidence="2" type="ORF">HZF24_07020</name>
</gene>
<evidence type="ECO:0000313" key="2">
    <source>
        <dbReference type="EMBL" id="NYB73890.1"/>
    </source>
</evidence>